<evidence type="ECO:0000256" key="3">
    <source>
        <dbReference type="ARBA" id="ARBA00022475"/>
    </source>
</evidence>
<keyword evidence="3" id="KW-1003">Cell membrane</keyword>
<reference evidence="11 12" key="1">
    <citation type="journal article" date="2011" name="J. Bacteriol.">
        <title>Complete genome sequence of the polycyclic aromatic hydrocarbon-degrading bacterium Alteromonas sp. strain SN2.</title>
        <authorList>
            <person name="Jin H.M."/>
            <person name="Jeong H."/>
            <person name="Moon E.J."/>
            <person name="Math R.K."/>
            <person name="Lee K."/>
            <person name="Kim H.J."/>
            <person name="Jeon C.O."/>
            <person name="Oh T.K."/>
            <person name="Kim J.F."/>
        </authorList>
    </citation>
    <scope>NUCLEOTIDE SEQUENCE [LARGE SCALE GENOMIC DNA]</scope>
    <source>
        <strain evidence="12">JCM 17741 / KACC 18427 / KCTC 11700BP / SN2</strain>
    </source>
</reference>
<dbReference type="PROSITE" id="PS01023">
    <property type="entry name" value="PTR2_2"/>
    <property type="match status" value="1"/>
</dbReference>
<evidence type="ECO:0000256" key="6">
    <source>
        <dbReference type="ARBA" id="ARBA00022989"/>
    </source>
</evidence>
<comment type="subcellular location">
    <subcellularLocation>
        <location evidence="1">Cell membrane</location>
        <topology evidence="1">Multi-pass membrane protein</topology>
    </subcellularLocation>
    <subcellularLocation>
        <location evidence="8">Membrane</location>
        <topology evidence="8">Multi-pass membrane protein</topology>
    </subcellularLocation>
</comment>
<evidence type="ECO:0000256" key="2">
    <source>
        <dbReference type="ARBA" id="ARBA00022448"/>
    </source>
</evidence>
<evidence type="ECO:0000256" key="5">
    <source>
        <dbReference type="ARBA" id="ARBA00022856"/>
    </source>
</evidence>
<dbReference type="GO" id="GO:0006857">
    <property type="term" value="P:oligopeptide transport"/>
    <property type="evidence" value="ECO:0007669"/>
    <property type="project" value="InterPro"/>
</dbReference>
<evidence type="ECO:0000256" key="8">
    <source>
        <dbReference type="RuleBase" id="RU003755"/>
    </source>
</evidence>
<feature type="transmembrane region" description="Helical" evidence="9">
    <location>
        <begin position="284"/>
        <end position="301"/>
    </location>
</feature>
<keyword evidence="5" id="KW-0571">Peptide transport</keyword>
<feature type="transmembrane region" description="Helical" evidence="9">
    <location>
        <begin position="371"/>
        <end position="391"/>
    </location>
</feature>
<feature type="transmembrane region" description="Helical" evidence="9">
    <location>
        <begin position="90"/>
        <end position="107"/>
    </location>
</feature>
<feature type="transmembrane region" description="Helical" evidence="9">
    <location>
        <begin position="441"/>
        <end position="462"/>
    </location>
</feature>
<evidence type="ECO:0000313" key="11">
    <source>
        <dbReference type="EMBL" id="AEF04293.1"/>
    </source>
</evidence>
<dbReference type="Proteomes" id="UP000000683">
    <property type="component" value="Chromosome"/>
</dbReference>
<feature type="transmembrane region" description="Helical" evidence="9">
    <location>
        <begin position="221"/>
        <end position="245"/>
    </location>
</feature>
<dbReference type="InterPro" id="IPR005279">
    <property type="entry name" value="Dipep/tripep_permease"/>
</dbReference>
<dbReference type="InterPro" id="IPR018456">
    <property type="entry name" value="PTR2_symporter_CS"/>
</dbReference>
<feature type="transmembrane region" description="Helical" evidence="9">
    <location>
        <begin position="177"/>
        <end position="197"/>
    </location>
</feature>
<feature type="transmembrane region" description="Helical" evidence="9">
    <location>
        <begin position="338"/>
        <end position="359"/>
    </location>
</feature>
<evidence type="ECO:0000259" key="10">
    <source>
        <dbReference type="PROSITE" id="PS50850"/>
    </source>
</evidence>
<evidence type="ECO:0000256" key="7">
    <source>
        <dbReference type="ARBA" id="ARBA00023136"/>
    </source>
</evidence>
<evidence type="ECO:0000313" key="12">
    <source>
        <dbReference type="Proteomes" id="UP000000683"/>
    </source>
</evidence>
<feature type="transmembrane region" description="Helical" evidence="9">
    <location>
        <begin position="113"/>
        <end position="131"/>
    </location>
</feature>
<feature type="transmembrane region" description="Helical" evidence="9">
    <location>
        <begin position="251"/>
        <end position="272"/>
    </location>
</feature>
<dbReference type="InterPro" id="IPR000109">
    <property type="entry name" value="POT_fam"/>
</dbReference>
<dbReference type="eggNOG" id="COG3104">
    <property type="taxonomic scope" value="Bacteria"/>
</dbReference>
<evidence type="ECO:0000256" key="4">
    <source>
        <dbReference type="ARBA" id="ARBA00022692"/>
    </source>
</evidence>
<evidence type="ECO:0000256" key="1">
    <source>
        <dbReference type="ARBA" id="ARBA00004651"/>
    </source>
</evidence>
<dbReference type="AlphaFoldDB" id="F5Z4N4"/>
<comment type="similarity">
    <text evidence="8">Belongs to the major facilitator superfamily. Proton-dependent oligopeptide transporter (POT/PTR) (TC 2.A.17) family.</text>
</comment>
<accession>F5Z4N4</accession>
<feature type="domain" description="Major facilitator superfamily (MFS) profile" evidence="10">
    <location>
        <begin position="20"/>
        <end position="497"/>
    </location>
</feature>
<keyword evidence="7 9" id="KW-0472">Membrane</keyword>
<dbReference type="SUPFAM" id="SSF103473">
    <property type="entry name" value="MFS general substrate transporter"/>
    <property type="match status" value="2"/>
</dbReference>
<gene>
    <name evidence="11" type="ordered locus">ambt_13875</name>
</gene>
<dbReference type="InterPro" id="IPR036259">
    <property type="entry name" value="MFS_trans_sf"/>
</dbReference>
<keyword evidence="12" id="KW-1185">Reference proteome</keyword>
<dbReference type="PANTHER" id="PTHR23517:SF15">
    <property type="entry name" value="PROTON-DEPENDENT OLIGOPEPTIDE FAMILY TRANSPORT PROTEIN"/>
    <property type="match status" value="1"/>
</dbReference>
<dbReference type="EMBL" id="CP002339">
    <property type="protein sequence ID" value="AEF04293.1"/>
    <property type="molecule type" value="Genomic_DNA"/>
</dbReference>
<sequence>MTIKKSNDTSFFGHPGGLRTLFFTEMWERMSYYGMRALLVLFMTASLQTQGLGFTVATAGAIYGLYTGAVYFLGLPGGWLSDRLIGGKKAVWYGGIIIFLGHVVLAIDLQNLFFVGLILVATGTGLLKPNISAMVGQQYGDDDARRDSGYALYYMGINIGSLIAYLVTGYLQENWGWDYAFGAAAIGMAIGLIQYYFTNSSLASDSTAPTNPYTGSAKKTAWTAVITTVALAVVVIVLAHMGTIVIDPLALAQQVAVFFTVVFFAYFGFIYFKGALSDNEKRRMWALFLVCIASACFWSGFEQAGSSLNLFAQNYTDRALSAGSIFTSWFGLSTIPTVWFQLSNSLFIIILSPFFAALWINLAKRMIDPSYTLKCAIGLVIMATGFLVMFMASQYAAQGLKVAPMWLVTTYFLHTVGELCLSPVALSAVSKLSPKRFAGQMMGVFVLTYSIGNIIAGLLSGNFDPENVAEMPNLYLQIALFSIAIGIVIALLSLKSRFWEKAGVESQA</sequence>
<dbReference type="InterPro" id="IPR020846">
    <property type="entry name" value="MFS_dom"/>
</dbReference>
<dbReference type="Pfam" id="PF00854">
    <property type="entry name" value="PTR2"/>
    <property type="match status" value="1"/>
</dbReference>
<dbReference type="GO" id="GO:1904680">
    <property type="term" value="F:peptide transmembrane transporter activity"/>
    <property type="evidence" value="ECO:0007669"/>
    <property type="project" value="InterPro"/>
</dbReference>
<feature type="transmembrane region" description="Helical" evidence="9">
    <location>
        <begin position="411"/>
        <end position="429"/>
    </location>
</feature>
<proteinExistence type="inferred from homology"/>
<dbReference type="KEGG" id="alt:ambt_13875"/>
<name>F5Z4N4_ALTNA</name>
<evidence type="ECO:0000256" key="9">
    <source>
        <dbReference type="SAM" id="Phobius"/>
    </source>
</evidence>
<dbReference type="PANTHER" id="PTHR23517">
    <property type="entry name" value="RESISTANCE PROTEIN MDTM, PUTATIVE-RELATED-RELATED"/>
    <property type="match status" value="1"/>
</dbReference>
<dbReference type="InterPro" id="IPR050171">
    <property type="entry name" value="MFS_Transporters"/>
</dbReference>
<dbReference type="NCBIfam" id="TIGR00924">
    <property type="entry name" value="yjdL_sub1_fam"/>
    <property type="match status" value="1"/>
</dbReference>
<dbReference type="PROSITE" id="PS50850">
    <property type="entry name" value="MFS"/>
    <property type="match status" value="1"/>
</dbReference>
<dbReference type="CDD" id="cd17346">
    <property type="entry name" value="MFS_DtpA_like"/>
    <property type="match status" value="1"/>
</dbReference>
<dbReference type="PROSITE" id="PS01022">
    <property type="entry name" value="PTR2_1"/>
    <property type="match status" value="1"/>
</dbReference>
<keyword evidence="4 8" id="KW-0812">Transmembrane</keyword>
<keyword evidence="5" id="KW-0653">Protein transport</keyword>
<keyword evidence="6 9" id="KW-1133">Transmembrane helix</keyword>
<protein>
    <submittedName>
        <fullName evidence="11">Proton-dependent peptide transporter</fullName>
    </submittedName>
</protein>
<keyword evidence="2 8" id="KW-0813">Transport</keyword>
<organism evidence="11 12">
    <name type="scientific">Alteromonas naphthalenivorans</name>
    <dbReference type="NCBI Taxonomy" id="715451"/>
    <lineage>
        <taxon>Bacteria</taxon>
        <taxon>Pseudomonadati</taxon>
        <taxon>Pseudomonadota</taxon>
        <taxon>Gammaproteobacteria</taxon>
        <taxon>Alteromonadales</taxon>
        <taxon>Alteromonadaceae</taxon>
        <taxon>Alteromonas/Salinimonas group</taxon>
        <taxon>Alteromonas</taxon>
    </lineage>
</organism>
<feature type="transmembrane region" description="Helical" evidence="9">
    <location>
        <begin position="61"/>
        <end position="78"/>
    </location>
</feature>
<dbReference type="GO" id="GO:0005886">
    <property type="term" value="C:plasma membrane"/>
    <property type="evidence" value="ECO:0007669"/>
    <property type="project" value="UniProtKB-SubCell"/>
</dbReference>
<feature type="transmembrane region" description="Helical" evidence="9">
    <location>
        <begin position="151"/>
        <end position="171"/>
    </location>
</feature>
<feature type="transmembrane region" description="Helical" evidence="9">
    <location>
        <begin position="474"/>
        <end position="494"/>
    </location>
</feature>
<dbReference type="HOGENOM" id="CLU_004790_0_2_6"/>
<dbReference type="Gene3D" id="1.20.1250.20">
    <property type="entry name" value="MFS general substrate transporter like domains"/>
    <property type="match status" value="1"/>
</dbReference>